<dbReference type="InterPro" id="IPR018827">
    <property type="entry name" value="YTP1_C"/>
</dbReference>
<keyword evidence="2" id="KW-0812">Transmembrane</keyword>
<name>A0A8H7V1V3_9FUNG</name>
<evidence type="ECO:0000259" key="4">
    <source>
        <dbReference type="Pfam" id="PF10348"/>
    </source>
</evidence>
<dbReference type="EMBL" id="JAEPRC010000139">
    <property type="protein sequence ID" value="KAG2207036.1"/>
    <property type="molecule type" value="Genomic_DNA"/>
</dbReference>
<dbReference type="PANTHER" id="PTHR31685:SF3">
    <property type="entry name" value="INTEGRAL MEMBRANE PROTEIN (AFU_ORTHOLOGUE AFUA_6G12730)"/>
    <property type="match status" value="1"/>
</dbReference>
<feature type="transmembrane region" description="Helical" evidence="2">
    <location>
        <begin position="311"/>
        <end position="334"/>
    </location>
</feature>
<feature type="transmembrane region" description="Helical" evidence="2">
    <location>
        <begin position="52"/>
        <end position="75"/>
    </location>
</feature>
<dbReference type="InterPro" id="IPR018825">
    <property type="entry name" value="DUF2427"/>
</dbReference>
<reference evidence="6" key="1">
    <citation type="submission" date="2020-12" db="EMBL/GenBank/DDBJ databases">
        <title>Metabolic potential, ecology and presence of endohyphal bacteria is reflected in genomic diversity of Mucoromycotina.</title>
        <authorList>
            <person name="Muszewska A."/>
            <person name="Okrasinska A."/>
            <person name="Steczkiewicz K."/>
            <person name="Drgas O."/>
            <person name="Orlowska M."/>
            <person name="Perlinska-Lenart U."/>
            <person name="Aleksandrzak-Piekarczyk T."/>
            <person name="Szatraj K."/>
            <person name="Zielenkiewicz U."/>
            <person name="Pilsyk S."/>
            <person name="Malc E."/>
            <person name="Mieczkowski P."/>
            <person name="Kruszewska J.S."/>
            <person name="Biernat P."/>
            <person name="Pawlowska J."/>
        </authorList>
    </citation>
    <scope>NUCLEOTIDE SEQUENCE</scope>
    <source>
        <strain evidence="6">CBS 226.32</strain>
    </source>
</reference>
<feature type="transmembrane region" description="Helical" evidence="2">
    <location>
        <begin position="460"/>
        <end position="480"/>
    </location>
</feature>
<accession>A0A8H7V1V3</accession>
<evidence type="ECO:0000313" key="6">
    <source>
        <dbReference type="EMBL" id="KAG2207036.1"/>
    </source>
</evidence>
<feature type="transmembrane region" description="Helical" evidence="2">
    <location>
        <begin position="281"/>
        <end position="299"/>
    </location>
</feature>
<keyword evidence="7" id="KW-1185">Reference proteome</keyword>
<organism evidence="6 7">
    <name type="scientific">Mucor plumbeus</name>
    <dbReference type="NCBI Taxonomy" id="97098"/>
    <lineage>
        <taxon>Eukaryota</taxon>
        <taxon>Fungi</taxon>
        <taxon>Fungi incertae sedis</taxon>
        <taxon>Mucoromycota</taxon>
        <taxon>Mucoromycotina</taxon>
        <taxon>Mucoromycetes</taxon>
        <taxon>Mucorales</taxon>
        <taxon>Mucorineae</taxon>
        <taxon>Mucoraceae</taxon>
        <taxon>Mucor</taxon>
    </lineage>
</organism>
<feature type="transmembrane region" description="Helical" evidence="2">
    <location>
        <begin position="500"/>
        <end position="521"/>
    </location>
</feature>
<dbReference type="PANTHER" id="PTHR31685">
    <property type="entry name" value="INTEGRAL MEMBRANE PROTEIN (AFU_ORTHOLOGUE AFUA_6G12730)-RELATED"/>
    <property type="match status" value="1"/>
</dbReference>
<keyword evidence="2" id="KW-0472">Membrane</keyword>
<evidence type="ECO:0000256" key="3">
    <source>
        <dbReference type="SAM" id="SignalP"/>
    </source>
</evidence>
<dbReference type="OrthoDB" id="4005299at2759"/>
<feature type="compositionally biased region" description="Low complexity" evidence="1">
    <location>
        <begin position="167"/>
        <end position="178"/>
    </location>
</feature>
<comment type="caution">
    <text evidence="6">The sequence shown here is derived from an EMBL/GenBank/DDBJ whole genome shotgun (WGS) entry which is preliminary data.</text>
</comment>
<evidence type="ECO:0000256" key="2">
    <source>
        <dbReference type="SAM" id="Phobius"/>
    </source>
</evidence>
<evidence type="ECO:0000313" key="7">
    <source>
        <dbReference type="Proteomes" id="UP000650833"/>
    </source>
</evidence>
<feature type="transmembrane region" description="Helical" evidence="2">
    <location>
        <begin position="82"/>
        <end position="101"/>
    </location>
</feature>
<feature type="chain" id="PRO_5033986919" description="Integral membrane protein" evidence="3">
    <location>
        <begin position="21"/>
        <end position="573"/>
    </location>
</feature>
<proteinExistence type="predicted"/>
<feature type="transmembrane region" description="Helical" evidence="2">
    <location>
        <begin position="121"/>
        <end position="141"/>
    </location>
</feature>
<feature type="region of interest" description="Disordered" evidence="1">
    <location>
        <begin position="155"/>
        <end position="218"/>
    </location>
</feature>
<keyword evidence="3" id="KW-0732">Signal</keyword>
<feature type="transmembrane region" description="Helical" evidence="2">
    <location>
        <begin position="385"/>
        <end position="402"/>
    </location>
</feature>
<evidence type="ECO:0008006" key="8">
    <source>
        <dbReference type="Google" id="ProtNLM"/>
    </source>
</evidence>
<dbReference type="Gene3D" id="1.20.120.1770">
    <property type="match status" value="1"/>
</dbReference>
<protein>
    <recommendedName>
        <fullName evidence="8">Integral membrane protein</fullName>
    </recommendedName>
</protein>
<feature type="signal peptide" evidence="3">
    <location>
        <begin position="1"/>
        <end position="20"/>
    </location>
</feature>
<keyword evidence="2" id="KW-1133">Transmembrane helix</keyword>
<sequence length="573" mass="65292">MNNKFSIIAILCFVIQHALAQHDHMQMNETVPAFNATGDEPMSYALFPDEKGYFYIHISMMVMAFWILMPIGIMLGIAKSSLHVPVQIMSFCFAMVGFFFAKLYGHSTPHLYKGNSHHTMGWILFLFLIAQMSVGVVRKIANAIGRNSSNHYERLQEEHQSLTEDGSFSASSSNGDSSTSDRHSEASGETLHMNEFELDKHNNHHPSRHYDEQEEEEETNRLMETMSTSTHSQKEPITMQLFHAASPYIPNIIKNCFVMLAYNPFTKVFCRYFHMIMGRTFVVLIFVQTLSGLVVYHGVCRSWEVLGCVAHLIKGGIFFFYGIATFGRYLGAFANRGWAWNRLDGASGYSFEMIESCLIFFYGITNTWMEHFGQDSAWTHKDLEHASLAFMWWWCGLIGILVESRRVRRLLERTIMTKTDTEVSSHGYSLNPFPALTVLMTGISMGGHHQETAYSTNIHFMWGLLLASAAFCRFITYLSLYRNAPNDAQPSRPPSELLGAFLLIAGSILFMASNAGTLMWLRRNNVDSMFLMNVCVALTAITLVYVATLQIIKAWAEKREYLKRNQSNIEQQF</sequence>
<dbReference type="CDD" id="cd08760">
    <property type="entry name" value="Cyt_b561_FRRS1_like"/>
    <property type="match status" value="1"/>
</dbReference>
<feature type="domain" description="Protein YTP1-like C-terminal" evidence="5">
    <location>
        <begin position="285"/>
        <end position="553"/>
    </location>
</feature>
<dbReference type="AlphaFoldDB" id="A0A8H7V1V3"/>
<feature type="domain" description="DUF2427" evidence="4">
    <location>
        <begin position="46"/>
        <end position="140"/>
    </location>
</feature>
<dbReference type="Pfam" id="PF10355">
    <property type="entry name" value="Ytp1"/>
    <property type="match status" value="1"/>
</dbReference>
<feature type="transmembrane region" description="Helical" evidence="2">
    <location>
        <begin position="346"/>
        <end position="365"/>
    </location>
</feature>
<dbReference type="Pfam" id="PF10348">
    <property type="entry name" value="DUF2427"/>
    <property type="match status" value="1"/>
</dbReference>
<dbReference type="Proteomes" id="UP000650833">
    <property type="component" value="Unassembled WGS sequence"/>
</dbReference>
<feature type="compositionally biased region" description="Basic and acidic residues" evidence="1">
    <location>
        <begin position="179"/>
        <end position="201"/>
    </location>
</feature>
<feature type="transmembrane region" description="Helical" evidence="2">
    <location>
        <begin position="530"/>
        <end position="552"/>
    </location>
</feature>
<evidence type="ECO:0000259" key="5">
    <source>
        <dbReference type="Pfam" id="PF10355"/>
    </source>
</evidence>
<evidence type="ECO:0000256" key="1">
    <source>
        <dbReference type="SAM" id="MobiDB-lite"/>
    </source>
</evidence>
<gene>
    <name evidence="6" type="ORF">INT46_001881</name>
</gene>